<sequence length="206" mass="23046">MWSSKLGRAMSFFQPKLLVAYMFSSPLPSSDLLRALHPLLHFLRPVSSSSMFSSSTDASEWVPYRLVVDGDPGEVQYVYSTARTDTICRRSLRSRPHSDNKEGKAFSTMCLPFPPGPALALPTSTHYCSQVPGPVYGSVSSWQSVRLAVWGMTDHQKLAYIEINHRLSCVINLNFSERKFGVLLALDRCPPRLRFDNCGHSMSQTA</sequence>
<proteinExistence type="predicted"/>
<accession>A0AAE1E1F9</accession>
<comment type="caution">
    <text evidence="1">The sequence shown here is derived from an EMBL/GenBank/DDBJ whole genome shotgun (WGS) entry which is preliminary data.</text>
</comment>
<dbReference type="AlphaFoldDB" id="A0AAE1E1F9"/>
<dbReference type="Proteomes" id="UP001283361">
    <property type="component" value="Unassembled WGS sequence"/>
</dbReference>
<evidence type="ECO:0000313" key="1">
    <source>
        <dbReference type="EMBL" id="KAK3790801.1"/>
    </source>
</evidence>
<keyword evidence="2" id="KW-1185">Reference proteome</keyword>
<organism evidence="1 2">
    <name type="scientific">Elysia crispata</name>
    <name type="common">lettuce slug</name>
    <dbReference type="NCBI Taxonomy" id="231223"/>
    <lineage>
        <taxon>Eukaryota</taxon>
        <taxon>Metazoa</taxon>
        <taxon>Spiralia</taxon>
        <taxon>Lophotrochozoa</taxon>
        <taxon>Mollusca</taxon>
        <taxon>Gastropoda</taxon>
        <taxon>Heterobranchia</taxon>
        <taxon>Euthyneura</taxon>
        <taxon>Panpulmonata</taxon>
        <taxon>Sacoglossa</taxon>
        <taxon>Placobranchoidea</taxon>
        <taxon>Plakobranchidae</taxon>
        <taxon>Elysia</taxon>
    </lineage>
</organism>
<protein>
    <submittedName>
        <fullName evidence="1">Uncharacterized protein</fullName>
    </submittedName>
</protein>
<reference evidence="1" key="1">
    <citation type="journal article" date="2023" name="G3 (Bethesda)">
        <title>A reference genome for the long-term kleptoplast-retaining sea slug Elysia crispata morphotype clarki.</title>
        <authorList>
            <person name="Eastman K.E."/>
            <person name="Pendleton A.L."/>
            <person name="Shaikh M.A."/>
            <person name="Suttiyut T."/>
            <person name="Ogas R."/>
            <person name="Tomko P."/>
            <person name="Gavelis G."/>
            <person name="Widhalm J.R."/>
            <person name="Wisecaver J.H."/>
        </authorList>
    </citation>
    <scope>NUCLEOTIDE SEQUENCE</scope>
    <source>
        <strain evidence="1">ECLA1</strain>
    </source>
</reference>
<dbReference type="EMBL" id="JAWDGP010001519">
    <property type="protein sequence ID" value="KAK3790801.1"/>
    <property type="molecule type" value="Genomic_DNA"/>
</dbReference>
<name>A0AAE1E1F9_9GAST</name>
<evidence type="ECO:0000313" key="2">
    <source>
        <dbReference type="Proteomes" id="UP001283361"/>
    </source>
</evidence>
<gene>
    <name evidence="1" type="ORF">RRG08_038292</name>
</gene>